<gene>
    <name evidence="19" type="ORF">B4U80_10989</name>
</gene>
<dbReference type="InterPro" id="IPR040497">
    <property type="entry name" value="Glyco_transf_24"/>
</dbReference>
<evidence type="ECO:0000259" key="16">
    <source>
        <dbReference type="Pfam" id="PF18402"/>
    </source>
</evidence>
<feature type="domain" description="Glucosyltransferase 24 catalytic" evidence="18">
    <location>
        <begin position="1265"/>
        <end position="1532"/>
    </location>
</feature>
<dbReference type="UniPathway" id="UPA00378"/>
<keyword evidence="8" id="KW-0256">Endoplasmic reticulum</keyword>
<keyword evidence="9" id="KW-0325">Glycoprotein</keyword>
<comment type="subcellular location">
    <subcellularLocation>
        <location evidence="2">Endoplasmic reticulum lumen</location>
    </subcellularLocation>
</comment>
<dbReference type="STRING" id="299467.A0A443SJB6"/>
<reference evidence="19 20" key="1">
    <citation type="journal article" date="2018" name="Gigascience">
        <title>Genomes of trombidid mites reveal novel predicted allergens and laterally-transferred genes associated with secondary metabolism.</title>
        <authorList>
            <person name="Dong X."/>
            <person name="Chaisiri K."/>
            <person name="Xia D."/>
            <person name="Armstrong S.D."/>
            <person name="Fang Y."/>
            <person name="Donnelly M.J."/>
            <person name="Kadowaki T."/>
            <person name="McGarry J.W."/>
            <person name="Darby A.C."/>
            <person name="Makepeace B.L."/>
        </authorList>
    </citation>
    <scope>NUCLEOTIDE SEQUENCE [LARGE SCALE GENOMIC DNA]</scope>
    <source>
        <strain evidence="19">UoL-UT</strain>
    </source>
</reference>
<dbReference type="InterPro" id="IPR040692">
    <property type="entry name" value="UGGT_TRXL_3"/>
</dbReference>
<comment type="catalytic activity">
    <reaction evidence="11">
        <text>N(4)-(alpha-D-Man-(1-&gt;2)-alpha-D-Man-(1-&gt;2)-alpha-D-Man-(1-&gt;3)-[alpha-D-Man-(1-&gt;2)-alpha-D-Man-(1-&gt;3)-[alpha-D-Man-(1-&gt;2)-alpha-D-Man-(1-&gt;6)]-alpha-D-Man-(1-&gt;6)]-beta-D-Man-(1-&gt;4)-beta-D-GlcNAc-(1-&gt;4)-beta-D-GlcNAc)-L-asparaginyl-[protein] (N-glucan mannose isomer 9A1,2,3B1,2,3) + UDP-alpha-D-glucose = N(4)-(alpha-D-Glc-(1-&gt;3)-alpha-D-Man-(1-&gt;2)-alpha-D-Man-(1-&gt;2)-alpha-D-Man-(1-&gt;3)-[alpha-D-Man-(1-&gt;2)-alpha-D-Man-(1-&gt;3)-[alpha-D-Man-(1-&gt;2)-alpha-D-Man-(1-&gt;6)]-alpha-D-Man-(1-&gt;6)]-beta-D-Man-(1-&gt;4)-beta-D-GlcNAc-(1-&gt;4)-beta-D-GlcNAc)-L-asparaginyl-[protein] + UDP + H(+)</text>
        <dbReference type="Rhea" id="RHEA:61304"/>
        <dbReference type="Rhea" id="RHEA-COMP:14356"/>
        <dbReference type="Rhea" id="RHEA-COMP:14357"/>
        <dbReference type="ChEBI" id="CHEBI:15378"/>
        <dbReference type="ChEBI" id="CHEBI:58223"/>
        <dbReference type="ChEBI" id="CHEBI:58885"/>
        <dbReference type="ChEBI" id="CHEBI:59080"/>
        <dbReference type="ChEBI" id="CHEBI:139493"/>
    </reaction>
</comment>
<evidence type="ECO:0000256" key="1">
    <source>
        <dbReference type="ARBA" id="ARBA00001913"/>
    </source>
</evidence>
<dbReference type="VEuPathDB" id="VectorBase:LDEU004470"/>
<dbReference type="InterPro" id="IPR009448">
    <property type="entry name" value="UDP-g_GGtrans"/>
</dbReference>
<comment type="function">
    <text evidence="10">Recognizes glycoproteins with minor folding defects. Reglucosylates single N-glycans near the misfolded part of the protein, thus providing quality control for protein folding in the endoplasmic reticulum. Reglucosylated proteins are recognized by calreticulin for recycling to the endoplasmic reticulum and refolding or degradation.</text>
</comment>
<evidence type="ECO:0000313" key="20">
    <source>
        <dbReference type="Proteomes" id="UP000288716"/>
    </source>
</evidence>
<keyword evidence="6 19" id="KW-0808">Transferase</keyword>
<feature type="domain" description="UGGT thioredoxin-like" evidence="14">
    <location>
        <begin position="49"/>
        <end position="245"/>
    </location>
</feature>
<dbReference type="InterPro" id="IPR040525">
    <property type="entry name" value="UGGT_TRXL_4"/>
</dbReference>
<dbReference type="Pfam" id="PF18401">
    <property type="entry name" value="Thioredoxin_13"/>
    <property type="match status" value="1"/>
</dbReference>
<evidence type="ECO:0000313" key="19">
    <source>
        <dbReference type="EMBL" id="RWS27572.1"/>
    </source>
</evidence>
<dbReference type="Pfam" id="PF18404">
    <property type="entry name" value="Glyco_transf_24"/>
    <property type="match status" value="1"/>
</dbReference>
<evidence type="ECO:0000259" key="17">
    <source>
        <dbReference type="Pfam" id="PF18403"/>
    </source>
</evidence>
<dbReference type="Pfam" id="PF18403">
    <property type="entry name" value="Thioredoxin_15"/>
    <property type="match status" value="1"/>
</dbReference>
<protein>
    <submittedName>
        <fullName evidence="19">UDP-glucose:glycoprotein glucosyltransferase 1-like protein</fullName>
    </submittedName>
</protein>
<evidence type="ECO:0000256" key="7">
    <source>
        <dbReference type="ARBA" id="ARBA00022729"/>
    </source>
</evidence>
<comment type="cofactor">
    <cofactor evidence="1">
        <name>Ca(2+)</name>
        <dbReference type="ChEBI" id="CHEBI:29108"/>
    </cofactor>
</comment>
<evidence type="ECO:0000256" key="4">
    <source>
        <dbReference type="ARBA" id="ARBA00006351"/>
    </source>
</evidence>
<evidence type="ECO:0000256" key="10">
    <source>
        <dbReference type="ARBA" id="ARBA00045874"/>
    </source>
</evidence>
<evidence type="ECO:0000259" key="18">
    <source>
        <dbReference type="Pfam" id="PF18404"/>
    </source>
</evidence>
<evidence type="ECO:0000256" key="11">
    <source>
        <dbReference type="ARBA" id="ARBA00048456"/>
    </source>
</evidence>
<feature type="domain" description="UDP-glucose:glycoprotein glucosyltransferase thioredoxin-like" evidence="17">
    <location>
        <begin position="754"/>
        <end position="955"/>
    </location>
</feature>
<feature type="signal peptide" evidence="13">
    <location>
        <begin position="1"/>
        <end position="23"/>
    </location>
</feature>
<accession>A0A443SJB6</accession>
<sequence length="1560" mass="177429">MRLEIHCFALFALYSVLFVTVKCGKTSKSATKGSQKSVTVSLNSKWQDTPLLLEAAEYLAEESQDYFWSFIELFHQKYASEGWKAGKPKEEYDTVLSLVQEIVNLPSKISLLKLSLSLRSHSPAVGMFNQIAKEKQKSFQLNENECSAFVEFSSPSNKPLFACDKNSLLDALQTLKSTTEDLTHPFIHKIDHIYPQTHSSSNILILYGEIGTKSFTDLYDVIKEKTKDFSFKFLVRHFVARKSRSKVALSGYGVELAIKSTEYKAQDDTRVKGEKSTLVDSEAEGEDKPDEVEGFIFSTLEKQHPENVAKLNEFRTYLMDSNKEIATLKAWQLQELSLQVAKKIVSSPKEEQLQLLQDISQNFPSFAKSLINVIVDNRLKTEVERNQMLFMQHLNLATTDTALFVNGMYFDMDSTDIFTLLHYLKQEVRLIEGLHKIIGNDATFVKNLLKLEVSGEKNEYQIDIRDSAVVYINDIETDKEYLNWPSSLQDMLRPTYPGMLRNVRRNMFHLVLVVEPGSKSSFDVMKLAESFYIHRAPLRIGFVFAVNPDMTVNGYKDAGVACLNAFNFISEEKTMYEGLSFLTDVIASTEADTKNRDLQADEVIAHFKRKFPKANLELVFGSDSAFDTGRKLSWDFLNRTGIGGPHKALMNGVLLKESHLNGELFEEAVLTEIMRLTPIIQKSIYKGELTDSMNVLDWLMSQKTVMPRLNYRILGSPNSESFSRNLDLSSTVIDTSSAEVDSANLHQSELVSRFHRKLRYLSSSETDCLSVTVWLACNFDTPEGRNILASVVEHLKSNSVNMRLGIIHSSNSLLSSVIETALNTFKTNISVLNFLSKLLSAFDDPKFQLDNVSKLVPSDLVEAFESKLKLIKSDESYLSSHTLFRKNVLKIGENDIAVIVNGKLIEVPKDELFTERDFALIEKQVMLTYGEKIRDQLTSKQTEDVDKCTNLVMAIGNVITSFPQTKTRHEIHSYESKHSVISLDAADPSIPAVDLIAVVEPISRGAQKIAPILITLQQAINANIKVYLNCVDKHSEMPLKNYFRYVIHSSPTFSEKTGELIKPRAHFVSMPSSSLLTLGMVTPDNWLVEAVRCPYDLDNIHLKEVEASGVVADFELAHLLLEGHCFEQSSGNPPRGLQFVLGTNSTPAVFDTIVMANLGYFQLKSNPGAWNLRLRHGRSQDLYTIVSHENTDSAGAHGDVNVVIHSFRSHIVKIRVNKRPGKQHEELLRDEDDIEADAGIWGSLKSWTTGSAKKNETIDDENEKLNIFSVASGHLYERLLRIMVLSVLKHTTSPVKFWFLKNYLSPAFKDFMPVMAQKYGFEYELVEYKWPRWLHQQSEKQRIIWGYKILFLDVLFPLHVKKIIFVDADQVVRTDLAELRELDLEGAPYGYTPFCDSRKEMDGYRFWRSGYWASHLHGRKYHISALYVVDLVKFRRIAAGDRLRGQYQGLSQDPNSLSNLDQDLPNNMIHQVSIKSLPQEWLWCETWCDDKSKKTAKTIDLCNNPKTKEPKLTAARRIVPEWEGYDNEIRKLLDEYHTEKQKSEHKQPSGDKAHVPHSEL</sequence>
<feature type="domain" description="UGGT thioredoxin-like" evidence="15">
    <location>
        <begin position="321"/>
        <end position="449"/>
    </location>
</feature>
<dbReference type="Pfam" id="PF06427">
    <property type="entry name" value="UDP-g_GGTase"/>
    <property type="match status" value="1"/>
</dbReference>
<evidence type="ECO:0000256" key="8">
    <source>
        <dbReference type="ARBA" id="ARBA00022824"/>
    </source>
</evidence>
<dbReference type="InterPro" id="IPR040693">
    <property type="entry name" value="UGGT_TRXL_1"/>
</dbReference>
<evidence type="ECO:0000256" key="6">
    <source>
        <dbReference type="ARBA" id="ARBA00022679"/>
    </source>
</evidence>
<dbReference type="InterPro" id="IPR029044">
    <property type="entry name" value="Nucleotide-diphossugar_trans"/>
</dbReference>
<dbReference type="Gene3D" id="3.90.550.10">
    <property type="entry name" value="Spore Coat Polysaccharide Biosynthesis Protein SpsA, Chain A"/>
    <property type="match status" value="1"/>
</dbReference>
<keyword evidence="20" id="KW-1185">Reference proteome</keyword>
<dbReference type="FunFam" id="3.90.550.10:FF:000004">
    <property type="entry name" value="UDP-glucose glycoprotein glucosyltransferase 1"/>
    <property type="match status" value="1"/>
</dbReference>
<feature type="region of interest" description="Disordered" evidence="12">
    <location>
        <begin position="1538"/>
        <end position="1560"/>
    </location>
</feature>
<dbReference type="CDD" id="cd06432">
    <property type="entry name" value="GT8_HUGT1_C_like"/>
    <property type="match status" value="1"/>
</dbReference>
<evidence type="ECO:0000256" key="9">
    <source>
        <dbReference type="ARBA" id="ARBA00023180"/>
    </source>
</evidence>
<evidence type="ECO:0000256" key="5">
    <source>
        <dbReference type="ARBA" id="ARBA00022676"/>
    </source>
</evidence>
<evidence type="ECO:0000256" key="2">
    <source>
        <dbReference type="ARBA" id="ARBA00004319"/>
    </source>
</evidence>
<dbReference type="Pfam" id="PF18400">
    <property type="entry name" value="Thioredoxin_12"/>
    <property type="match status" value="1"/>
</dbReference>
<dbReference type="Pfam" id="PF18402">
    <property type="entry name" value="Thioredoxin_14"/>
    <property type="match status" value="1"/>
</dbReference>
<comment type="caution">
    <text evidence="19">The sequence shown here is derived from an EMBL/GenBank/DDBJ whole genome shotgun (WGS) entry which is preliminary data.</text>
</comment>
<keyword evidence="5" id="KW-0328">Glycosyltransferase</keyword>
<dbReference type="GO" id="GO:0051082">
    <property type="term" value="F:unfolded protein binding"/>
    <property type="evidence" value="ECO:0007669"/>
    <property type="project" value="TreeGrafter"/>
</dbReference>
<dbReference type="PANTHER" id="PTHR11226">
    <property type="entry name" value="UDP-GLUCOSE GLYCOPROTEIN:GLUCOSYLTRANSFERASE"/>
    <property type="match status" value="1"/>
</dbReference>
<keyword evidence="7 13" id="KW-0732">Signal</keyword>
<evidence type="ECO:0000256" key="12">
    <source>
        <dbReference type="SAM" id="MobiDB-lite"/>
    </source>
</evidence>
<dbReference type="OrthoDB" id="27683at2759"/>
<dbReference type="EMBL" id="NCKV01001919">
    <property type="protein sequence ID" value="RWS27572.1"/>
    <property type="molecule type" value="Genomic_DNA"/>
</dbReference>
<proteinExistence type="inferred from homology"/>
<dbReference type="InterPro" id="IPR040694">
    <property type="entry name" value="UGGT_TRXL_2"/>
</dbReference>
<dbReference type="PANTHER" id="PTHR11226:SF0">
    <property type="entry name" value="UDP-GLUCOSE:GLYCOPROTEIN GLUCOSYLTRANSFERASE"/>
    <property type="match status" value="1"/>
</dbReference>
<evidence type="ECO:0000256" key="13">
    <source>
        <dbReference type="SAM" id="SignalP"/>
    </source>
</evidence>
<comment type="similarity">
    <text evidence="4">Belongs to the glycosyltransferase 8 family.</text>
</comment>
<comment type="pathway">
    <text evidence="3">Protein modification; protein glycosylation.</text>
</comment>
<dbReference type="GO" id="GO:0005788">
    <property type="term" value="C:endoplasmic reticulum lumen"/>
    <property type="evidence" value="ECO:0007669"/>
    <property type="project" value="UniProtKB-SubCell"/>
</dbReference>
<feature type="domain" description="UGGT thioredoxin-like" evidence="16">
    <location>
        <begin position="462"/>
        <end position="713"/>
    </location>
</feature>
<evidence type="ECO:0000259" key="15">
    <source>
        <dbReference type="Pfam" id="PF18401"/>
    </source>
</evidence>
<dbReference type="Proteomes" id="UP000288716">
    <property type="component" value="Unassembled WGS sequence"/>
</dbReference>
<dbReference type="GO" id="GO:0036503">
    <property type="term" value="P:ERAD pathway"/>
    <property type="evidence" value="ECO:0007669"/>
    <property type="project" value="TreeGrafter"/>
</dbReference>
<dbReference type="GO" id="GO:0018279">
    <property type="term" value="P:protein N-linked glycosylation via asparagine"/>
    <property type="evidence" value="ECO:0007669"/>
    <property type="project" value="TreeGrafter"/>
</dbReference>
<evidence type="ECO:0000259" key="14">
    <source>
        <dbReference type="Pfam" id="PF18400"/>
    </source>
</evidence>
<organism evidence="19 20">
    <name type="scientific">Leptotrombidium deliense</name>
    <dbReference type="NCBI Taxonomy" id="299467"/>
    <lineage>
        <taxon>Eukaryota</taxon>
        <taxon>Metazoa</taxon>
        <taxon>Ecdysozoa</taxon>
        <taxon>Arthropoda</taxon>
        <taxon>Chelicerata</taxon>
        <taxon>Arachnida</taxon>
        <taxon>Acari</taxon>
        <taxon>Acariformes</taxon>
        <taxon>Trombidiformes</taxon>
        <taxon>Prostigmata</taxon>
        <taxon>Anystina</taxon>
        <taxon>Parasitengona</taxon>
        <taxon>Trombiculoidea</taxon>
        <taxon>Trombiculidae</taxon>
        <taxon>Leptotrombidium</taxon>
    </lineage>
</organism>
<dbReference type="GO" id="GO:0003980">
    <property type="term" value="F:UDP-glucose:glycoprotein glucosyltransferase activity"/>
    <property type="evidence" value="ECO:0007669"/>
    <property type="project" value="InterPro"/>
</dbReference>
<feature type="chain" id="PRO_5019461408" evidence="13">
    <location>
        <begin position="24"/>
        <end position="1560"/>
    </location>
</feature>
<evidence type="ECO:0000256" key="3">
    <source>
        <dbReference type="ARBA" id="ARBA00004922"/>
    </source>
</evidence>
<dbReference type="SUPFAM" id="SSF53448">
    <property type="entry name" value="Nucleotide-diphospho-sugar transferases"/>
    <property type="match status" value="1"/>
</dbReference>
<name>A0A443SJB6_9ACAR</name>